<dbReference type="EMBL" id="QPJW01000015">
    <property type="protein sequence ID" value="RCX15389.1"/>
    <property type="molecule type" value="Genomic_DNA"/>
</dbReference>
<gene>
    <name evidence="2" type="ORF">DFP94_11573</name>
</gene>
<dbReference type="AlphaFoldDB" id="A0A369B1G3"/>
<feature type="transmembrane region" description="Helical" evidence="1">
    <location>
        <begin position="224"/>
        <end position="241"/>
    </location>
</feature>
<dbReference type="RefSeq" id="WP_114498749.1">
    <property type="nucleotide sequence ID" value="NZ_QPJW01000015.1"/>
</dbReference>
<keyword evidence="1" id="KW-0812">Transmembrane</keyword>
<evidence type="ECO:0000256" key="1">
    <source>
        <dbReference type="SAM" id="Phobius"/>
    </source>
</evidence>
<keyword evidence="3" id="KW-1185">Reference proteome</keyword>
<reference evidence="2 3" key="1">
    <citation type="submission" date="2018-07" db="EMBL/GenBank/DDBJ databases">
        <title>Genomic Encyclopedia of Type Strains, Phase III (KMG-III): the genomes of soil and plant-associated and newly described type strains.</title>
        <authorList>
            <person name="Whitman W."/>
        </authorList>
    </citation>
    <scope>NUCLEOTIDE SEQUENCE [LARGE SCALE GENOMIC DNA]</scope>
    <source>
        <strain evidence="2 3">CECT 8333</strain>
    </source>
</reference>
<organism evidence="2 3">
    <name type="scientific">Fontibacillus phaseoli</name>
    <dbReference type="NCBI Taxonomy" id="1416533"/>
    <lineage>
        <taxon>Bacteria</taxon>
        <taxon>Bacillati</taxon>
        <taxon>Bacillota</taxon>
        <taxon>Bacilli</taxon>
        <taxon>Bacillales</taxon>
        <taxon>Paenibacillaceae</taxon>
        <taxon>Fontibacillus</taxon>
    </lineage>
</organism>
<accession>A0A369B1G3</accession>
<comment type="caution">
    <text evidence="2">The sequence shown here is derived from an EMBL/GenBank/DDBJ whole genome shotgun (WGS) entry which is preliminary data.</text>
</comment>
<keyword evidence="1" id="KW-0472">Membrane</keyword>
<feature type="transmembrane region" description="Helical" evidence="1">
    <location>
        <begin position="253"/>
        <end position="271"/>
    </location>
</feature>
<dbReference type="Proteomes" id="UP000253090">
    <property type="component" value="Unassembled WGS sequence"/>
</dbReference>
<feature type="transmembrane region" description="Helical" evidence="1">
    <location>
        <begin position="119"/>
        <end position="141"/>
    </location>
</feature>
<evidence type="ECO:0000313" key="3">
    <source>
        <dbReference type="Proteomes" id="UP000253090"/>
    </source>
</evidence>
<protein>
    <submittedName>
        <fullName evidence="2">Uncharacterized protein</fullName>
    </submittedName>
</protein>
<feature type="transmembrane region" description="Helical" evidence="1">
    <location>
        <begin position="180"/>
        <end position="204"/>
    </location>
</feature>
<feature type="transmembrane region" description="Helical" evidence="1">
    <location>
        <begin position="304"/>
        <end position="325"/>
    </location>
</feature>
<keyword evidence="1" id="KW-1133">Transmembrane helix</keyword>
<sequence>MEMIDRYVHAVTQRLPEQQREDIRKELYGLIEDMLEEESPLSDPAPEAVEKVLLQLGHPSAMAAKYRGHDRYLISPVMFESYLSTLKIVLLAILLAMTVVFVIESIVEPSAILDYFTGYLVSLFSTGSQGFLWVTVAFALIDYGIRKKYAGSGELTKKWSPADLPPIPDPKSQIKLAEPVAGIIFTILFTIIFMFGSDLIGVYAHRNDTWHLITLMNPDVIGKYLPFIAILGILAVLKETYKIITRRRTGTLLAIHIGFSLVSLVFAGILLNTSGFWNPDFLSQLQAIGFAPQAGEDYEVIKTVWLTVTNNLFFFIALITVIDIISEIYKFYRVKLPVGEVISK</sequence>
<proteinExistence type="predicted"/>
<evidence type="ECO:0000313" key="2">
    <source>
        <dbReference type="EMBL" id="RCX15389.1"/>
    </source>
</evidence>
<dbReference type="OrthoDB" id="116789at2"/>
<name>A0A369B1G3_9BACL</name>
<feature type="transmembrane region" description="Helical" evidence="1">
    <location>
        <begin position="88"/>
        <end position="107"/>
    </location>
</feature>